<name>Q7N214_PHOLL</name>
<keyword evidence="2" id="KW-1185">Reference proteome</keyword>
<dbReference type="HOGENOM" id="CLU_3028308_0_0_6"/>
<accession>Q7N214</accession>
<reference evidence="2" key="1">
    <citation type="journal article" date="2003" name="Nat. Biotechnol.">
        <title>The genome sequence of the entomopathogenic bacterium Photorhabdus luminescens.</title>
        <authorList>
            <person name="Duchaud E."/>
            <person name="Rusniok C."/>
            <person name="Frangeul L."/>
            <person name="Buchrieser C."/>
            <person name="Givaudan A."/>
            <person name="Taourit S."/>
            <person name="Bocs S."/>
            <person name="Boursaux-Eude C."/>
            <person name="Chandler M."/>
            <person name="Charles J.-F."/>
            <person name="Dassa E."/>
            <person name="Derose R."/>
            <person name="Derzelle S."/>
            <person name="Freyssinet G."/>
            <person name="Gaudriault S."/>
            <person name="Medigue C."/>
            <person name="Lanois A."/>
            <person name="Powell K."/>
            <person name="Siguier P."/>
            <person name="Vincent R."/>
            <person name="Wingate V."/>
            <person name="Zouine M."/>
            <person name="Glaser P."/>
            <person name="Boemare N."/>
            <person name="Danchin A."/>
            <person name="Kunst F."/>
        </authorList>
    </citation>
    <scope>NUCLEOTIDE SEQUENCE [LARGE SCALE GENOMIC DNA]</scope>
    <source>
        <strain evidence="2">DSM 15139 / CIP 105565 / TT01</strain>
    </source>
</reference>
<dbReference type="AlphaFoldDB" id="Q7N214"/>
<protein>
    <submittedName>
        <fullName evidence="1">Photorhabdus luminescens subsp. laumondii TTO1 complete genome segment 12/17</fullName>
    </submittedName>
</protein>
<evidence type="ECO:0000313" key="1">
    <source>
        <dbReference type="EMBL" id="CAE15667.1"/>
    </source>
</evidence>
<organism evidence="1 2">
    <name type="scientific">Photorhabdus laumondii subsp. laumondii (strain DSM 15139 / CIP 105565 / TT01)</name>
    <name type="common">Photorhabdus luminescens subsp. laumondii</name>
    <dbReference type="NCBI Taxonomy" id="243265"/>
    <lineage>
        <taxon>Bacteria</taxon>
        <taxon>Pseudomonadati</taxon>
        <taxon>Pseudomonadota</taxon>
        <taxon>Gammaproteobacteria</taxon>
        <taxon>Enterobacterales</taxon>
        <taxon>Morganellaceae</taxon>
        <taxon>Photorhabdus</taxon>
    </lineage>
</organism>
<dbReference type="KEGG" id="plu:plu3293"/>
<dbReference type="STRING" id="243265.plu3293"/>
<gene>
    <name evidence="1" type="ordered locus">plu3293</name>
</gene>
<dbReference type="Proteomes" id="UP000002514">
    <property type="component" value="Chromosome"/>
</dbReference>
<sequence>MNDFVSGFENNLFVALRYLEHQQQKCGATPSYSGQTVASFVGVPSRFLFTMNKGK</sequence>
<proteinExistence type="predicted"/>
<evidence type="ECO:0000313" key="2">
    <source>
        <dbReference type="Proteomes" id="UP000002514"/>
    </source>
</evidence>
<dbReference type="EMBL" id="BX571870">
    <property type="protein sequence ID" value="CAE15667.1"/>
    <property type="molecule type" value="Genomic_DNA"/>
</dbReference>